<evidence type="ECO:0000259" key="2">
    <source>
        <dbReference type="Pfam" id="PF03413"/>
    </source>
</evidence>
<sequence>MVKNAHAFQQAEKKKITKSQAARQAQKAVNGKVLKVELKGSAYRVKIHQSSGRVVFVMVDAYSGKVRK</sequence>
<feature type="region of interest" description="Disordered" evidence="1">
    <location>
        <begin position="1"/>
        <end position="23"/>
    </location>
</feature>
<organism evidence="3 4">
    <name type="scientific">Brumicola blandensis</name>
    <dbReference type="NCBI Taxonomy" id="3075611"/>
    <lineage>
        <taxon>Bacteria</taxon>
        <taxon>Pseudomonadati</taxon>
        <taxon>Pseudomonadota</taxon>
        <taxon>Gammaproteobacteria</taxon>
        <taxon>Alteromonadales</taxon>
        <taxon>Alteromonadaceae</taxon>
        <taxon>Brumicola</taxon>
    </lineage>
</organism>
<accession>A0AAW8QVI6</accession>
<dbReference type="EMBL" id="JAVRIE010000001">
    <property type="protein sequence ID" value="MDT0581126.1"/>
    <property type="molecule type" value="Genomic_DNA"/>
</dbReference>
<reference evidence="3 4" key="1">
    <citation type="submission" date="2023-09" db="EMBL/GenBank/DDBJ databases">
        <authorList>
            <person name="Rey-Velasco X."/>
        </authorList>
    </citation>
    <scope>NUCLEOTIDE SEQUENCE [LARGE SCALE GENOMIC DNA]</scope>
    <source>
        <strain evidence="3 4">W409</strain>
    </source>
</reference>
<gene>
    <name evidence="3" type="ORF">RM544_01120</name>
</gene>
<feature type="domain" description="PepSY" evidence="2">
    <location>
        <begin position="15"/>
        <end position="68"/>
    </location>
</feature>
<evidence type="ECO:0000313" key="4">
    <source>
        <dbReference type="Proteomes" id="UP001249020"/>
    </source>
</evidence>
<dbReference type="InterPro" id="IPR025711">
    <property type="entry name" value="PepSY"/>
</dbReference>
<proteinExistence type="predicted"/>
<dbReference type="AlphaFoldDB" id="A0AAW8QVI6"/>
<keyword evidence="4" id="KW-1185">Reference proteome</keyword>
<evidence type="ECO:0000256" key="1">
    <source>
        <dbReference type="SAM" id="MobiDB-lite"/>
    </source>
</evidence>
<name>A0AAW8QVI6_9ALTE</name>
<dbReference type="Proteomes" id="UP001249020">
    <property type="component" value="Unassembled WGS sequence"/>
</dbReference>
<protein>
    <submittedName>
        <fullName evidence="3">PepSY domain-containing protein</fullName>
    </submittedName>
</protein>
<dbReference type="Pfam" id="PF03413">
    <property type="entry name" value="PepSY"/>
    <property type="match status" value="1"/>
</dbReference>
<dbReference type="Gene3D" id="3.10.450.40">
    <property type="match status" value="1"/>
</dbReference>
<evidence type="ECO:0000313" key="3">
    <source>
        <dbReference type="EMBL" id="MDT0581126.1"/>
    </source>
</evidence>
<comment type="caution">
    <text evidence="3">The sequence shown here is derived from an EMBL/GenBank/DDBJ whole genome shotgun (WGS) entry which is preliminary data.</text>
</comment>
<dbReference type="RefSeq" id="WP_311359940.1">
    <property type="nucleotide sequence ID" value="NZ_JAVRIE010000001.1"/>
</dbReference>